<protein>
    <submittedName>
        <fullName evidence="1">Uncharacterized protein</fullName>
    </submittedName>
</protein>
<keyword evidence="2" id="KW-1185">Reference proteome</keyword>
<dbReference type="AlphaFoldDB" id="A0AAV9T9W4"/>
<dbReference type="EMBL" id="JASAOK010000039">
    <property type="protein sequence ID" value="KAK6216624.1"/>
    <property type="molecule type" value="Genomic_DNA"/>
</dbReference>
<organism evidence="1 2">
    <name type="scientific">Colletotrichum tabaci</name>
    <dbReference type="NCBI Taxonomy" id="1209068"/>
    <lineage>
        <taxon>Eukaryota</taxon>
        <taxon>Fungi</taxon>
        <taxon>Dikarya</taxon>
        <taxon>Ascomycota</taxon>
        <taxon>Pezizomycotina</taxon>
        <taxon>Sordariomycetes</taxon>
        <taxon>Hypocreomycetidae</taxon>
        <taxon>Glomerellales</taxon>
        <taxon>Glomerellaceae</taxon>
        <taxon>Colletotrichum</taxon>
        <taxon>Colletotrichum destructivum species complex</taxon>
    </lineage>
</organism>
<accession>A0AAV9T9W4</accession>
<evidence type="ECO:0000313" key="2">
    <source>
        <dbReference type="Proteomes" id="UP001327957"/>
    </source>
</evidence>
<proteinExistence type="predicted"/>
<name>A0AAV9T9W4_9PEZI</name>
<evidence type="ECO:0000313" key="1">
    <source>
        <dbReference type="EMBL" id="KAK6216624.1"/>
    </source>
</evidence>
<sequence length="52" mass="5557">MAAVIVDTNLDSSASTYSVPHCTWTATPAWLFAGVDPTPLIDAMEPIPTPHF</sequence>
<reference evidence="1 2" key="1">
    <citation type="submission" date="2023-04" db="EMBL/GenBank/DDBJ databases">
        <title>Colletotrichum tabacum stain YC1 causing leaf anthracnose on Nicotiana tabacum(L.) cv.</title>
        <authorList>
            <person name="Ji Z."/>
            <person name="Wang M."/>
            <person name="Zhang J."/>
            <person name="Wang N."/>
            <person name="Zhou Z."/>
        </authorList>
    </citation>
    <scope>NUCLEOTIDE SEQUENCE [LARGE SCALE GENOMIC DNA]</scope>
    <source>
        <strain evidence="1 2">YC1</strain>
    </source>
</reference>
<dbReference type="Proteomes" id="UP001327957">
    <property type="component" value="Unassembled WGS sequence"/>
</dbReference>
<comment type="caution">
    <text evidence="1">The sequence shown here is derived from an EMBL/GenBank/DDBJ whole genome shotgun (WGS) entry which is preliminary data.</text>
</comment>
<gene>
    <name evidence="1" type="ORF">QIS74_06738</name>
</gene>